<evidence type="ECO:0000313" key="1">
    <source>
        <dbReference type="EMBL" id="KRM63334.1"/>
    </source>
</evidence>
<reference evidence="1 2" key="1">
    <citation type="journal article" date="2015" name="Genome Announc.">
        <title>Expanding the biotechnology potential of lactobacilli through comparative genomics of 213 strains and associated genera.</title>
        <authorList>
            <person name="Sun Z."/>
            <person name="Harris H.M."/>
            <person name="McCann A."/>
            <person name="Guo C."/>
            <person name="Argimon S."/>
            <person name="Zhang W."/>
            <person name="Yang X."/>
            <person name="Jeffery I.B."/>
            <person name="Cooney J.C."/>
            <person name="Kagawa T.F."/>
            <person name="Liu W."/>
            <person name="Song Y."/>
            <person name="Salvetti E."/>
            <person name="Wrobel A."/>
            <person name="Rasinkangas P."/>
            <person name="Parkhill J."/>
            <person name="Rea M.C."/>
            <person name="O'Sullivan O."/>
            <person name="Ritari J."/>
            <person name="Douillard F.P."/>
            <person name="Paul Ross R."/>
            <person name="Yang R."/>
            <person name="Briner A.E."/>
            <person name="Felis G.E."/>
            <person name="de Vos W.M."/>
            <person name="Barrangou R."/>
            <person name="Klaenhammer T.R."/>
            <person name="Caufield P.W."/>
            <person name="Cui Y."/>
            <person name="Zhang H."/>
            <person name="O'Toole P.W."/>
        </authorList>
    </citation>
    <scope>NUCLEOTIDE SEQUENCE [LARGE SCALE GENOMIC DNA]</scope>
    <source>
        <strain evidence="1 2">DSM 20509</strain>
    </source>
</reference>
<gene>
    <name evidence="1" type="ORF">FC14_GL000614</name>
</gene>
<protein>
    <recommendedName>
        <fullName evidence="3">Minor capsid protein</fullName>
    </recommendedName>
</protein>
<dbReference type="Proteomes" id="UP000051008">
    <property type="component" value="Unassembled WGS sequence"/>
</dbReference>
<proteinExistence type="predicted"/>
<organism evidence="1 2">
    <name type="scientific">Ligilactobacillus agilis DSM 20509</name>
    <dbReference type="NCBI Taxonomy" id="1423718"/>
    <lineage>
        <taxon>Bacteria</taxon>
        <taxon>Bacillati</taxon>
        <taxon>Bacillota</taxon>
        <taxon>Bacilli</taxon>
        <taxon>Lactobacillales</taxon>
        <taxon>Lactobacillaceae</taxon>
        <taxon>Ligilactobacillus</taxon>
    </lineage>
</organism>
<dbReference type="AlphaFoldDB" id="A0A0R2AHR6"/>
<dbReference type="RefSeq" id="WP_056977321.1">
    <property type="nucleotide sequence ID" value="NZ_AYYP01000063.1"/>
</dbReference>
<sequence length="129" mass="14286">MDLDLQESLAKSIIKGTGQKLKVAYLSPDSDIGLVPVQGSHVVEADYSGNQLWQYNYAITIKTKSAREAKEKLFAISNYLNGLDELLSDNGSFRFNNLEVSSAPSELLEDTAGTVMYELDIAVFVYTKR</sequence>
<evidence type="ECO:0000313" key="2">
    <source>
        <dbReference type="Proteomes" id="UP000051008"/>
    </source>
</evidence>
<accession>A0A0R2AHR6</accession>
<dbReference type="EMBL" id="AYYP01000063">
    <property type="protein sequence ID" value="KRM63334.1"/>
    <property type="molecule type" value="Genomic_DNA"/>
</dbReference>
<dbReference type="PATRIC" id="fig|1423718.3.peg.633"/>
<dbReference type="OrthoDB" id="2928533at2"/>
<comment type="caution">
    <text evidence="1">The sequence shown here is derived from an EMBL/GenBank/DDBJ whole genome shotgun (WGS) entry which is preliminary data.</text>
</comment>
<keyword evidence="2" id="KW-1185">Reference proteome</keyword>
<evidence type="ECO:0008006" key="3">
    <source>
        <dbReference type="Google" id="ProtNLM"/>
    </source>
</evidence>
<name>A0A0R2AHR6_9LACO</name>